<keyword evidence="2" id="KW-1185">Reference proteome</keyword>
<accession>A0A7W7FW94</accession>
<evidence type="ECO:0000313" key="1">
    <source>
        <dbReference type="EMBL" id="MBB4679820.1"/>
    </source>
</evidence>
<dbReference type="PANTHER" id="PTHR43422:SF3">
    <property type="entry name" value="THIAMINE THIAZOLE SYNTHASE"/>
    <property type="match status" value="1"/>
</dbReference>
<dbReference type="SUPFAM" id="SSF51905">
    <property type="entry name" value="FAD/NAD(P)-binding domain"/>
    <property type="match status" value="1"/>
</dbReference>
<sequence>MLQHSAILGGGMGGMLAAFALAPHAEAVTVVEQDAFAGEPVPRRGAPQARHTHALVSGGARAMEALVPGVLAELAAAGAQHINLPGRYLGLASRGWFPRYAGRQFILGCSRELLESTLRGRLRELPNVTVLGRTEVVGLQGSPAGITGVRTGSAPLTAELVVDATGRRSRAPRWLTELGFPPVRESIVDPGIFYATRVFRAPVDAGPEFPAVTLQSSPRREPGVRRNGTLLPIEDGLWMITLSGGPGSRPGTDAEGFRAFAALLPHPVLAELIEAATPVGTPFGFRADANRRRHFERLRPCPNGFVALGDAYATFNPVYGHGMSAAALSALALRTEFERRRKPGTLRLQRAVAGAAANAWDMATGQDARYPGTAGPGPGRFDGIIDRLGDWISASSGRSRLVTDIRADIFALTAPPSRMRSPRVLWQAVRGGDNGPALPDPPFTAAERRVLGVRPR</sequence>
<proteinExistence type="predicted"/>
<protein>
    <submittedName>
        <fullName evidence="1">2-polyprenyl-6-methoxyphenol hydroxylase-like FAD-dependent oxidoreductase</fullName>
    </submittedName>
</protein>
<comment type="caution">
    <text evidence="1">The sequence shown here is derived from an EMBL/GenBank/DDBJ whole genome shotgun (WGS) entry which is preliminary data.</text>
</comment>
<dbReference type="PANTHER" id="PTHR43422">
    <property type="entry name" value="THIAMINE THIAZOLE SYNTHASE"/>
    <property type="match status" value="1"/>
</dbReference>
<dbReference type="Proteomes" id="UP000533598">
    <property type="component" value="Unassembled WGS sequence"/>
</dbReference>
<organism evidence="1 2">
    <name type="scientific">Crossiella cryophila</name>
    <dbReference type="NCBI Taxonomy" id="43355"/>
    <lineage>
        <taxon>Bacteria</taxon>
        <taxon>Bacillati</taxon>
        <taxon>Actinomycetota</taxon>
        <taxon>Actinomycetes</taxon>
        <taxon>Pseudonocardiales</taxon>
        <taxon>Pseudonocardiaceae</taxon>
        <taxon>Crossiella</taxon>
    </lineage>
</organism>
<dbReference type="RefSeq" id="WP_185005523.1">
    <property type="nucleotide sequence ID" value="NZ_BAAAUI010000043.1"/>
</dbReference>
<gene>
    <name evidence="1" type="ORF">HNR67_005938</name>
</gene>
<evidence type="ECO:0000313" key="2">
    <source>
        <dbReference type="Proteomes" id="UP000533598"/>
    </source>
</evidence>
<dbReference type="EMBL" id="JACHMH010000001">
    <property type="protein sequence ID" value="MBB4679820.1"/>
    <property type="molecule type" value="Genomic_DNA"/>
</dbReference>
<name>A0A7W7FW94_9PSEU</name>
<dbReference type="InterPro" id="IPR036188">
    <property type="entry name" value="FAD/NAD-bd_sf"/>
</dbReference>
<dbReference type="Gene3D" id="3.50.50.60">
    <property type="entry name" value="FAD/NAD(P)-binding domain"/>
    <property type="match status" value="1"/>
</dbReference>
<dbReference type="AlphaFoldDB" id="A0A7W7FW94"/>
<reference evidence="1 2" key="1">
    <citation type="submission" date="2020-08" db="EMBL/GenBank/DDBJ databases">
        <title>Sequencing the genomes of 1000 actinobacteria strains.</title>
        <authorList>
            <person name="Klenk H.-P."/>
        </authorList>
    </citation>
    <scope>NUCLEOTIDE SEQUENCE [LARGE SCALE GENOMIC DNA]</scope>
    <source>
        <strain evidence="1 2">DSM 44230</strain>
    </source>
</reference>